<organism evidence="6 7">
    <name type="scientific">Nocardioides koreensis</name>
    <dbReference type="NCBI Taxonomy" id="433651"/>
    <lineage>
        <taxon>Bacteria</taxon>
        <taxon>Bacillati</taxon>
        <taxon>Actinomycetota</taxon>
        <taxon>Actinomycetes</taxon>
        <taxon>Propionibacteriales</taxon>
        <taxon>Nocardioidaceae</taxon>
        <taxon>Nocardioides</taxon>
    </lineage>
</organism>
<dbReference type="SUPFAM" id="SSF51679">
    <property type="entry name" value="Bacterial luciferase-like"/>
    <property type="match status" value="1"/>
</dbReference>
<keyword evidence="7" id="KW-1185">Reference proteome</keyword>
<dbReference type="Proteomes" id="UP001501771">
    <property type="component" value="Unassembled WGS sequence"/>
</dbReference>
<evidence type="ECO:0000313" key="6">
    <source>
        <dbReference type="EMBL" id="GAA2156258.1"/>
    </source>
</evidence>
<evidence type="ECO:0000256" key="4">
    <source>
        <dbReference type="ARBA" id="ARBA00023033"/>
    </source>
</evidence>
<name>A0ABN3A907_9ACTN</name>
<dbReference type="PANTHER" id="PTHR42847:SF4">
    <property type="entry name" value="ALKANESULFONATE MONOOXYGENASE-RELATED"/>
    <property type="match status" value="1"/>
</dbReference>
<dbReference type="InterPro" id="IPR011251">
    <property type="entry name" value="Luciferase-like_dom"/>
</dbReference>
<dbReference type="RefSeq" id="WP_344157985.1">
    <property type="nucleotide sequence ID" value="NZ_BAAAQR010000019.1"/>
</dbReference>
<dbReference type="InterPro" id="IPR050172">
    <property type="entry name" value="SsuD_RutA_monooxygenase"/>
</dbReference>
<evidence type="ECO:0000256" key="3">
    <source>
        <dbReference type="ARBA" id="ARBA00023002"/>
    </source>
</evidence>
<evidence type="ECO:0000313" key="7">
    <source>
        <dbReference type="Proteomes" id="UP001501771"/>
    </source>
</evidence>
<evidence type="ECO:0000256" key="1">
    <source>
        <dbReference type="ARBA" id="ARBA00022630"/>
    </source>
</evidence>
<dbReference type="EMBL" id="BAAAQR010000019">
    <property type="protein sequence ID" value="GAA2156258.1"/>
    <property type="molecule type" value="Genomic_DNA"/>
</dbReference>
<keyword evidence="2" id="KW-0288">FMN</keyword>
<keyword evidence="1" id="KW-0285">Flavoprotein</keyword>
<keyword evidence="4" id="KW-0503">Monooxygenase</keyword>
<dbReference type="PANTHER" id="PTHR42847">
    <property type="entry name" value="ALKANESULFONATE MONOOXYGENASE"/>
    <property type="match status" value="1"/>
</dbReference>
<evidence type="ECO:0000256" key="2">
    <source>
        <dbReference type="ARBA" id="ARBA00022643"/>
    </source>
</evidence>
<dbReference type="InterPro" id="IPR036661">
    <property type="entry name" value="Luciferase-like_sf"/>
</dbReference>
<protein>
    <submittedName>
        <fullName evidence="6">LLM class flavin-dependent oxidoreductase</fullName>
    </submittedName>
</protein>
<accession>A0ABN3A907</accession>
<dbReference type="Gene3D" id="3.20.20.30">
    <property type="entry name" value="Luciferase-like domain"/>
    <property type="match status" value="1"/>
</dbReference>
<feature type="domain" description="Luciferase-like" evidence="5">
    <location>
        <begin position="17"/>
        <end position="232"/>
    </location>
</feature>
<reference evidence="6 7" key="1">
    <citation type="journal article" date="2019" name="Int. J. Syst. Evol. Microbiol.">
        <title>The Global Catalogue of Microorganisms (GCM) 10K type strain sequencing project: providing services to taxonomists for standard genome sequencing and annotation.</title>
        <authorList>
            <consortium name="The Broad Institute Genomics Platform"/>
            <consortium name="The Broad Institute Genome Sequencing Center for Infectious Disease"/>
            <person name="Wu L."/>
            <person name="Ma J."/>
        </authorList>
    </citation>
    <scope>NUCLEOTIDE SEQUENCE [LARGE SCALE GENOMIC DNA]</scope>
    <source>
        <strain evidence="6 7">JCM 16022</strain>
    </source>
</reference>
<dbReference type="Pfam" id="PF00296">
    <property type="entry name" value="Bac_luciferase"/>
    <property type="match status" value="1"/>
</dbReference>
<evidence type="ECO:0000259" key="5">
    <source>
        <dbReference type="Pfam" id="PF00296"/>
    </source>
</evidence>
<sequence length="281" mass="31041">MPETLNTAVCLPTFGDFDARTLGELARAAEEAGWDGFFCWDHVLWDPLGRGVADTTVALTAIALATSRVRFGPLVMPLARRRPWKVARELASLDRLSGGRLALGVGNGDDVDFTPVGDPAPARARAAVLDESLELLVRLLEEEGPVSHEGAAYRVTDVRLNATAVQPHIPVWVAGWWPHRRPLRRAARYDGVVPLWPDFAMPSPKELDECLEVIREARRADGRGEDPFDALVWARTEGPDDDRPMAYPEVGATWWVEAFDPREDDLDAVRRRVAAGPPRTA</sequence>
<proteinExistence type="predicted"/>
<gene>
    <name evidence="6" type="ORF">GCM10009844_44360</name>
</gene>
<comment type="caution">
    <text evidence="6">The sequence shown here is derived from an EMBL/GenBank/DDBJ whole genome shotgun (WGS) entry which is preliminary data.</text>
</comment>
<keyword evidence="3" id="KW-0560">Oxidoreductase</keyword>